<dbReference type="InterPro" id="IPR011712">
    <property type="entry name" value="Sig_transdc_His_kin_sub3_dim/P"/>
</dbReference>
<keyword evidence="7" id="KW-0067">ATP-binding</keyword>
<evidence type="ECO:0000256" key="8">
    <source>
        <dbReference type="ARBA" id="ARBA00023012"/>
    </source>
</evidence>
<dbReference type="Pfam" id="PF13426">
    <property type="entry name" value="PAS_9"/>
    <property type="match status" value="1"/>
</dbReference>
<proteinExistence type="predicted"/>
<dbReference type="SMART" id="SM00086">
    <property type="entry name" value="PAC"/>
    <property type="match status" value="3"/>
</dbReference>
<keyword evidence="12" id="KW-1185">Reference proteome</keyword>
<dbReference type="Pfam" id="PF08447">
    <property type="entry name" value="PAS_3"/>
    <property type="match status" value="1"/>
</dbReference>
<dbReference type="InterPro" id="IPR011006">
    <property type="entry name" value="CheY-like_superfamily"/>
</dbReference>
<dbReference type="InterPro" id="IPR035965">
    <property type="entry name" value="PAS-like_dom_sf"/>
</dbReference>
<evidence type="ECO:0000313" key="12">
    <source>
        <dbReference type="Proteomes" id="UP000605676"/>
    </source>
</evidence>
<evidence type="ECO:0000259" key="9">
    <source>
        <dbReference type="PROSITE" id="PS50109"/>
    </source>
</evidence>
<feature type="domain" description="PAC" evidence="10">
    <location>
        <begin position="354"/>
        <end position="407"/>
    </location>
</feature>
<dbReference type="NCBIfam" id="TIGR00229">
    <property type="entry name" value="sensory_box"/>
    <property type="match status" value="2"/>
</dbReference>
<dbReference type="PROSITE" id="PS50109">
    <property type="entry name" value="HIS_KIN"/>
    <property type="match status" value="1"/>
</dbReference>
<keyword evidence="5" id="KW-0547">Nucleotide-binding</keyword>
<dbReference type="CDD" id="cd00130">
    <property type="entry name" value="PAS"/>
    <property type="match status" value="1"/>
</dbReference>
<dbReference type="InterPro" id="IPR001610">
    <property type="entry name" value="PAC"/>
</dbReference>
<keyword evidence="3" id="KW-0597">Phosphoprotein</keyword>
<feature type="domain" description="Histidine kinase" evidence="9">
    <location>
        <begin position="681"/>
        <end position="875"/>
    </location>
</feature>
<dbReference type="Proteomes" id="UP000605676">
    <property type="component" value="Unassembled WGS sequence"/>
</dbReference>
<dbReference type="SUPFAM" id="SSF55785">
    <property type="entry name" value="PYP-like sensor domain (PAS domain)"/>
    <property type="match status" value="3"/>
</dbReference>
<comment type="catalytic activity">
    <reaction evidence="1">
        <text>ATP + protein L-histidine = ADP + protein N-phospho-L-histidine.</text>
        <dbReference type="EC" id="2.7.13.3"/>
    </reaction>
</comment>
<dbReference type="RefSeq" id="WP_200464105.1">
    <property type="nucleotide sequence ID" value="NZ_JAENRR010000009.1"/>
</dbReference>
<keyword evidence="8" id="KW-0902">Two-component regulatory system</keyword>
<dbReference type="Gene3D" id="3.40.50.2300">
    <property type="match status" value="1"/>
</dbReference>
<dbReference type="CDD" id="cd00156">
    <property type="entry name" value="REC"/>
    <property type="match status" value="1"/>
</dbReference>
<evidence type="ECO:0000256" key="2">
    <source>
        <dbReference type="ARBA" id="ARBA00012438"/>
    </source>
</evidence>
<dbReference type="SUPFAM" id="SSF52172">
    <property type="entry name" value="CheY-like"/>
    <property type="match status" value="1"/>
</dbReference>
<evidence type="ECO:0000313" key="11">
    <source>
        <dbReference type="EMBL" id="MBK3516882.1"/>
    </source>
</evidence>
<dbReference type="Gene3D" id="3.30.450.20">
    <property type="entry name" value="PAS domain"/>
    <property type="match status" value="3"/>
</dbReference>
<dbReference type="EMBL" id="JAENRR010000009">
    <property type="protein sequence ID" value="MBK3516882.1"/>
    <property type="molecule type" value="Genomic_DNA"/>
</dbReference>
<accession>A0ABS1HGU4</accession>
<dbReference type="PANTHER" id="PTHR24421">
    <property type="entry name" value="NITRATE/NITRITE SENSOR PROTEIN NARX-RELATED"/>
    <property type="match status" value="1"/>
</dbReference>
<dbReference type="PROSITE" id="PS50113">
    <property type="entry name" value="PAC"/>
    <property type="match status" value="1"/>
</dbReference>
<evidence type="ECO:0000256" key="3">
    <source>
        <dbReference type="ARBA" id="ARBA00022553"/>
    </source>
</evidence>
<name>A0ABS1HGU4_9BACT</name>
<comment type="caution">
    <text evidence="11">The sequence shown here is derived from an EMBL/GenBank/DDBJ whole genome shotgun (WGS) entry which is preliminary data.</text>
</comment>
<keyword evidence="4" id="KW-0808">Transferase</keyword>
<dbReference type="InterPro" id="IPR013655">
    <property type="entry name" value="PAS_fold_3"/>
</dbReference>
<dbReference type="Gene3D" id="1.20.5.1930">
    <property type="match status" value="1"/>
</dbReference>
<keyword evidence="6" id="KW-0418">Kinase</keyword>
<dbReference type="InterPro" id="IPR000700">
    <property type="entry name" value="PAS-assoc_C"/>
</dbReference>
<dbReference type="SUPFAM" id="SSF55874">
    <property type="entry name" value="ATPase domain of HSP90 chaperone/DNA topoisomerase II/histidine kinase"/>
    <property type="match status" value="1"/>
</dbReference>
<evidence type="ECO:0000256" key="5">
    <source>
        <dbReference type="ARBA" id="ARBA00022741"/>
    </source>
</evidence>
<dbReference type="InterPro" id="IPR036890">
    <property type="entry name" value="HATPase_C_sf"/>
</dbReference>
<sequence length="880" mass="100244">MQILIIDNNRIERAQVVRKIKEVTSCVIHESETLLDSRNAISKHAIKLVIAASNFNAVNIINNIKKKFDLPVIIISKNCNTHEAVDAIRAGAHDYVLANNSGISRLIKQVWELEKVELTDNKNLEGHLSIVHEDVLTCQSQSDLTGFMERYRLFFKNMVNGAALYKAIVNAKGEIIDFILEEVNPSFIKFTGLDDINLTQYRLSHIMSSLDDINFKSKLEAYALVTKTGVSKEFIHYSKGLNKWFKIFAFRPCSGYLASIAEDITEQYFMNEKLKLERKKALNVIEGNLAGTWEWSLKDDSVQINAYWKHRLGYNLDELGELTRRTWEALIHPDGRQSVVNVVDRFINQEIEHFNVEFQQQKKDGSWIWVNARGKIVDRDVNMHPKQVAGTLIDITVKKELELRLLENENRLQVIFDHAPATMFVVDDAGKVLKVNQTGMRTNKLANSNISNLKKGDVVQCANANTTKEGCGTTSFCDDCKLRLFVMDVVKTEKQKLAQEITLQVYSNGQLENKYFLASASQLTDNFKVNYLITLVDISDQKKQEQELKESNIRFKQLAENSSEGILVHKNGVVVNTNAAISKLSGYNSEELNLKVIKEAIPVKYHHLLDFNSLLDVSDNYEIELLHKDGYLVPVEIKSRKISDNEKGLRVVSVKDMRESKRIRERIAKAAIEAEELERQRISQELHDGLGPLLSMIKMLNQAYLNTINPIQRRKLSKQLNDNIEAALKHNSELSRNLFPQLLNDFGLQSAVEQMLKNIRSASGIGCHSEFKLQARLPRVIELTFYRIIAELINNTIKHTTATCIDIEISEQNDCAVLNFYNDGDVFDFDKIKTGHKGMGLFNVYNRVKALNGNLIFQAHEVRGINYSIDLPLSLESLKN</sequence>
<dbReference type="Pfam" id="PF13188">
    <property type="entry name" value="PAS_8"/>
    <property type="match status" value="1"/>
</dbReference>
<protein>
    <recommendedName>
        <fullName evidence="2">histidine kinase</fullName>
        <ecNumber evidence="2">2.7.13.3</ecNumber>
    </recommendedName>
</protein>
<dbReference type="InterPro" id="IPR005467">
    <property type="entry name" value="His_kinase_dom"/>
</dbReference>
<reference evidence="11 12" key="1">
    <citation type="submission" date="2021-01" db="EMBL/GenBank/DDBJ databases">
        <title>Carboxyliciviraga sp.nov., isolated from coastal sediments.</title>
        <authorList>
            <person name="Lu D."/>
            <person name="Zhang T."/>
        </authorList>
    </citation>
    <scope>NUCLEOTIDE SEQUENCE [LARGE SCALE GENOMIC DNA]</scope>
    <source>
        <strain evidence="11 12">N1Y132</strain>
    </source>
</reference>
<evidence type="ECO:0000259" key="10">
    <source>
        <dbReference type="PROSITE" id="PS50113"/>
    </source>
</evidence>
<dbReference type="Pfam" id="PF07730">
    <property type="entry name" value="HisKA_3"/>
    <property type="match status" value="1"/>
</dbReference>
<dbReference type="InterPro" id="IPR000014">
    <property type="entry name" value="PAS"/>
</dbReference>
<gene>
    <name evidence="11" type="ORF">JIV24_05980</name>
</gene>
<evidence type="ECO:0000256" key="7">
    <source>
        <dbReference type="ARBA" id="ARBA00022840"/>
    </source>
</evidence>
<organism evidence="11 12">
    <name type="scientific">Carboxylicivirga marina</name>
    <dbReference type="NCBI Taxonomy" id="2800988"/>
    <lineage>
        <taxon>Bacteria</taxon>
        <taxon>Pseudomonadati</taxon>
        <taxon>Bacteroidota</taxon>
        <taxon>Bacteroidia</taxon>
        <taxon>Marinilabiliales</taxon>
        <taxon>Marinilabiliaceae</taxon>
        <taxon>Carboxylicivirga</taxon>
    </lineage>
</organism>
<dbReference type="Gene3D" id="3.30.565.10">
    <property type="entry name" value="Histidine kinase-like ATPase, C-terminal domain"/>
    <property type="match status" value="1"/>
</dbReference>
<dbReference type="InterPro" id="IPR050482">
    <property type="entry name" value="Sensor_HK_TwoCompSys"/>
</dbReference>
<dbReference type="EC" id="2.7.13.3" evidence="2"/>
<dbReference type="PANTHER" id="PTHR24421:SF10">
    <property type="entry name" value="NITRATE_NITRITE SENSOR PROTEIN NARQ"/>
    <property type="match status" value="1"/>
</dbReference>
<dbReference type="InterPro" id="IPR003594">
    <property type="entry name" value="HATPase_dom"/>
</dbReference>
<evidence type="ECO:0000256" key="1">
    <source>
        <dbReference type="ARBA" id="ARBA00000085"/>
    </source>
</evidence>
<evidence type="ECO:0000256" key="4">
    <source>
        <dbReference type="ARBA" id="ARBA00022679"/>
    </source>
</evidence>
<dbReference type="Pfam" id="PF02518">
    <property type="entry name" value="HATPase_c"/>
    <property type="match status" value="1"/>
</dbReference>
<evidence type="ECO:0000256" key="6">
    <source>
        <dbReference type="ARBA" id="ARBA00022777"/>
    </source>
</evidence>